<evidence type="ECO:0000313" key="2">
    <source>
        <dbReference type="Proteomes" id="UP001175000"/>
    </source>
</evidence>
<comment type="caution">
    <text evidence="1">The sequence shown here is derived from an EMBL/GenBank/DDBJ whole genome shotgun (WGS) entry which is preliminary data.</text>
</comment>
<proteinExistence type="predicted"/>
<organism evidence="1 2">
    <name type="scientific">Immersiella caudata</name>
    <dbReference type="NCBI Taxonomy" id="314043"/>
    <lineage>
        <taxon>Eukaryota</taxon>
        <taxon>Fungi</taxon>
        <taxon>Dikarya</taxon>
        <taxon>Ascomycota</taxon>
        <taxon>Pezizomycotina</taxon>
        <taxon>Sordariomycetes</taxon>
        <taxon>Sordariomycetidae</taxon>
        <taxon>Sordariales</taxon>
        <taxon>Lasiosphaeriaceae</taxon>
        <taxon>Immersiella</taxon>
    </lineage>
</organism>
<evidence type="ECO:0000313" key="1">
    <source>
        <dbReference type="EMBL" id="KAK0612058.1"/>
    </source>
</evidence>
<dbReference type="EMBL" id="JAULSU010000007">
    <property type="protein sequence ID" value="KAK0612058.1"/>
    <property type="molecule type" value="Genomic_DNA"/>
</dbReference>
<accession>A0AA39WBD4</accession>
<protein>
    <submittedName>
        <fullName evidence="1">Uncharacterized protein</fullName>
    </submittedName>
</protein>
<gene>
    <name evidence="1" type="ORF">B0T14DRAFT_340368</name>
</gene>
<keyword evidence="2" id="KW-1185">Reference proteome</keyword>
<dbReference type="Proteomes" id="UP001175000">
    <property type="component" value="Unassembled WGS sequence"/>
</dbReference>
<sequence length="129" mass="14122">MHHQPLEAGKKKRLVPTPHQKVKAMYFPPRSASGNWRCKNDPGLGAADKVHHAFQDQPGLWGKGRHNGRRNAFAPQGCSDEASLSHNTNVMGVRSMVHDQQSSSFICIFKVCVIAKCGGAGLEIRVPVI</sequence>
<name>A0AA39WBD4_9PEZI</name>
<reference evidence="1" key="1">
    <citation type="submission" date="2023-06" db="EMBL/GenBank/DDBJ databases">
        <title>Genome-scale phylogeny and comparative genomics of the fungal order Sordariales.</title>
        <authorList>
            <consortium name="Lawrence Berkeley National Laboratory"/>
            <person name="Hensen N."/>
            <person name="Bonometti L."/>
            <person name="Westerberg I."/>
            <person name="Brannstrom I.O."/>
            <person name="Guillou S."/>
            <person name="Cros-Aarteil S."/>
            <person name="Calhoun S."/>
            <person name="Haridas S."/>
            <person name="Kuo A."/>
            <person name="Mondo S."/>
            <person name="Pangilinan J."/>
            <person name="Riley R."/>
            <person name="Labutti K."/>
            <person name="Andreopoulos B."/>
            <person name="Lipzen A."/>
            <person name="Chen C."/>
            <person name="Yanf M."/>
            <person name="Daum C."/>
            <person name="Ng V."/>
            <person name="Clum A."/>
            <person name="Steindorff A."/>
            <person name="Ohm R."/>
            <person name="Martin F."/>
            <person name="Silar P."/>
            <person name="Natvig D."/>
            <person name="Lalanne C."/>
            <person name="Gautier V."/>
            <person name="Ament-Velasquez S.L."/>
            <person name="Kruys A."/>
            <person name="Hutchinson M.I."/>
            <person name="Powell A.J."/>
            <person name="Barry K."/>
            <person name="Miller A.N."/>
            <person name="Grigoriev I.V."/>
            <person name="Debuchy R."/>
            <person name="Gladieux P."/>
            <person name="Thoren M.H."/>
            <person name="Johannesson H."/>
        </authorList>
    </citation>
    <scope>NUCLEOTIDE SEQUENCE</scope>
    <source>
        <strain evidence="1">CBS 606.72</strain>
    </source>
</reference>
<dbReference type="AlphaFoldDB" id="A0AA39WBD4"/>